<name>A0A2T2Y4A1_9ENTR</name>
<evidence type="ECO:0000256" key="1">
    <source>
        <dbReference type="SAM" id="SignalP"/>
    </source>
</evidence>
<dbReference type="EMBL" id="PYHO01000004">
    <property type="protein sequence ID" value="PSR47374.1"/>
    <property type="molecule type" value="Genomic_DNA"/>
</dbReference>
<feature type="signal peptide" evidence="1">
    <location>
        <begin position="1"/>
        <end position="25"/>
    </location>
</feature>
<feature type="chain" id="PRO_5015672377" description="Secreted protein" evidence="1">
    <location>
        <begin position="26"/>
        <end position="95"/>
    </location>
</feature>
<comment type="caution">
    <text evidence="2">The sequence shown here is derived from an EMBL/GenBank/DDBJ whole genome shotgun (WGS) entry which is preliminary data.</text>
</comment>
<evidence type="ECO:0000313" key="2">
    <source>
        <dbReference type="EMBL" id="PSR47374.1"/>
    </source>
</evidence>
<gene>
    <name evidence="2" type="ORF">C8256_06930</name>
</gene>
<proteinExistence type="predicted"/>
<evidence type="ECO:0008006" key="4">
    <source>
        <dbReference type="Google" id="ProtNLM"/>
    </source>
</evidence>
<organism evidence="2 3">
    <name type="scientific">Kluyvera genomosp. 2</name>
    <dbReference type="NCBI Taxonomy" id="2774054"/>
    <lineage>
        <taxon>Bacteria</taxon>
        <taxon>Pseudomonadati</taxon>
        <taxon>Pseudomonadota</taxon>
        <taxon>Gammaproteobacteria</taxon>
        <taxon>Enterobacterales</taxon>
        <taxon>Enterobacteriaceae</taxon>
        <taxon>Kluyvera</taxon>
    </lineage>
</organism>
<keyword evidence="1" id="KW-0732">Signal</keyword>
<keyword evidence="3" id="KW-1185">Reference proteome</keyword>
<dbReference type="Proteomes" id="UP000240892">
    <property type="component" value="Unassembled WGS sequence"/>
</dbReference>
<reference evidence="2 3" key="1">
    <citation type="submission" date="2018-03" db="EMBL/GenBank/DDBJ databases">
        <title>First report of an OXA-48+CTX-M-M-producing Kluyvera ascorbata clone recovered from patients admitted in a University Hospital in Madrid, Spain.</title>
        <authorList>
            <person name="Hernandez-Garcia M."/>
            <person name="Leon-Sampedro R."/>
            <person name="Perez-Viso B."/>
            <person name="Morosini M.I."/>
            <person name="Lopez-Fresnena N."/>
            <person name="Coque T.M."/>
            <person name="Bonten M."/>
            <person name="Malhotra-Kumar S."/>
            <person name="Ruiz-Garbajosa P."/>
            <person name="Canton R."/>
        </authorList>
    </citation>
    <scope>NUCLEOTIDE SEQUENCE [LARGE SCALE GENOMIC DNA]</scope>
    <source>
        <strain evidence="2 3">KA2</strain>
    </source>
</reference>
<evidence type="ECO:0000313" key="3">
    <source>
        <dbReference type="Proteomes" id="UP000240892"/>
    </source>
</evidence>
<sequence length="95" mass="10237">MIFSRKKSPHCLGAGFFLCFLYASARTVTCGNSGGGNGHNAADANHGCCVLCYLAVCAIPILVKVSGHLSQCIFNFVTFRNHFTYAHTARNKPPI</sequence>
<dbReference type="AlphaFoldDB" id="A0A2T2Y4A1"/>
<accession>A0A2T2Y4A1</accession>
<protein>
    <recommendedName>
        <fullName evidence="4">Secreted protein</fullName>
    </recommendedName>
</protein>